<evidence type="ECO:0000313" key="2">
    <source>
        <dbReference type="EMBL" id="MFC4540658.1"/>
    </source>
</evidence>
<organism evidence="2 3">
    <name type="scientific">Halosolutus amylolyticus</name>
    <dbReference type="NCBI Taxonomy" id="2932267"/>
    <lineage>
        <taxon>Archaea</taxon>
        <taxon>Methanobacteriati</taxon>
        <taxon>Methanobacteriota</taxon>
        <taxon>Stenosarchaea group</taxon>
        <taxon>Halobacteria</taxon>
        <taxon>Halobacteriales</taxon>
        <taxon>Natrialbaceae</taxon>
        <taxon>Halosolutus</taxon>
    </lineage>
</organism>
<feature type="transmembrane region" description="Helical" evidence="1">
    <location>
        <begin position="101"/>
        <end position="119"/>
    </location>
</feature>
<keyword evidence="3" id="KW-1185">Reference proteome</keyword>
<dbReference type="AlphaFoldDB" id="A0ABD5PJR3"/>
<dbReference type="Proteomes" id="UP001595898">
    <property type="component" value="Unassembled WGS sequence"/>
</dbReference>
<keyword evidence="1" id="KW-1133">Transmembrane helix</keyword>
<sequence length="126" mass="12913">MIAAVAERRAGALGWSDRIWATLAIQPLLVLAIGGPPVLERIGYLPLAIGSLVIALLASEFLLRRLGPIVIDPLWRGAIAALVIGVVAIVGLRTIGAASDGIVWLVGIGASLAGAGIAGRATSRRH</sequence>
<dbReference type="EMBL" id="JBHSFA010000002">
    <property type="protein sequence ID" value="MFC4540658.1"/>
    <property type="molecule type" value="Genomic_DNA"/>
</dbReference>
<protein>
    <submittedName>
        <fullName evidence="2">Uncharacterized protein</fullName>
    </submittedName>
</protein>
<feature type="transmembrane region" description="Helical" evidence="1">
    <location>
        <begin position="20"/>
        <end position="38"/>
    </location>
</feature>
<proteinExistence type="predicted"/>
<evidence type="ECO:0000256" key="1">
    <source>
        <dbReference type="SAM" id="Phobius"/>
    </source>
</evidence>
<keyword evidence="1" id="KW-0472">Membrane</keyword>
<reference evidence="2 3" key="1">
    <citation type="journal article" date="2019" name="Int. J. Syst. Evol. Microbiol.">
        <title>The Global Catalogue of Microorganisms (GCM) 10K type strain sequencing project: providing services to taxonomists for standard genome sequencing and annotation.</title>
        <authorList>
            <consortium name="The Broad Institute Genomics Platform"/>
            <consortium name="The Broad Institute Genome Sequencing Center for Infectious Disease"/>
            <person name="Wu L."/>
            <person name="Ma J."/>
        </authorList>
    </citation>
    <scope>NUCLEOTIDE SEQUENCE [LARGE SCALE GENOMIC DNA]</scope>
    <source>
        <strain evidence="2 3">WLHS5</strain>
    </source>
</reference>
<feature type="transmembrane region" description="Helical" evidence="1">
    <location>
        <begin position="75"/>
        <end position="95"/>
    </location>
</feature>
<feature type="transmembrane region" description="Helical" evidence="1">
    <location>
        <begin position="44"/>
        <end position="63"/>
    </location>
</feature>
<name>A0ABD5PJR3_9EURY</name>
<dbReference type="RefSeq" id="WP_250138821.1">
    <property type="nucleotide sequence ID" value="NZ_JALIQP010000001.1"/>
</dbReference>
<accession>A0ABD5PJR3</accession>
<keyword evidence="1" id="KW-0812">Transmembrane</keyword>
<comment type="caution">
    <text evidence="2">The sequence shown here is derived from an EMBL/GenBank/DDBJ whole genome shotgun (WGS) entry which is preliminary data.</text>
</comment>
<gene>
    <name evidence="2" type="ORF">ACFO5R_01800</name>
</gene>
<evidence type="ECO:0000313" key="3">
    <source>
        <dbReference type="Proteomes" id="UP001595898"/>
    </source>
</evidence>